<dbReference type="KEGG" id="nbr:O3I_001420"/>
<evidence type="ECO:0000313" key="4">
    <source>
        <dbReference type="EMBL" id="AFT98246.1"/>
    </source>
</evidence>
<dbReference type="eggNOG" id="COG4978">
    <property type="taxonomic scope" value="Bacteria"/>
</dbReference>
<dbReference type="AlphaFoldDB" id="K0ELC5"/>
<keyword evidence="2" id="KW-0175">Coiled coil</keyword>
<dbReference type="InterPro" id="IPR010499">
    <property type="entry name" value="AraC_E-bd"/>
</dbReference>
<dbReference type="Pfam" id="PF13411">
    <property type="entry name" value="MerR_1"/>
    <property type="match status" value="1"/>
</dbReference>
<sequence length="271" mass="29846">MTATVAIGEFARLTYLTVKTLRYYHDIELLAPVSIDSGSGYRRYSIDQVPQAHLIRRLRQLDMPLPEIKAVLDAADEDTRNAALRAHLERMEAELARTRAVVTSLRALLTPTAPLAVEYRSEPAFPALAIAEVVTREAIGPWCEAAFTLLHQTLGAAGIAPNGVDGATYSMEFFENDIGAVVAFVPIPGDAEIALPDRVSRIELPARRFAVARHDGPFDDFDRTYGALGSHVAEHDESLAEPIRERYLVSPDATDDPHAYRTEVCWPIGLL</sequence>
<dbReference type="InterPro" id="IPR000551">
    <property type="entry name" value="MerR-type_HTH_dom"/>
</dbReference>
<evidence type="ECO:0000259" key="3">
    <source>
        <dbReference type="PROSITE" id="PS50937"/>
    </source>
</evidence>
<dbReference type="InterPro" id="IPR011256">
    <property type="entry name" value="Reg_factor_effector_dom_sf"/>
</dbReference>
<organism evidence="4 5">
    <name type="scientific">Nocardia brasiliensis (strain ATCC 700358 / HUJEG-1)</name>
    <dbReference type="NCBI Taxonomy" id="1133849"/>
    <lineage>
        <taxon>Bacteria</taxon>
        <taxon>Bacillati</taxon>
        <taxon>Actinomycetota</taxon>
        <taxon>Actinomycetes</taxon>
        <taxon>Mycobacteriales</taxon>
        <taxon>Nocardiaceae</taxon>
        <taxon>Nocardia</taxon>
    </lineage>
</organism>
<keyword evidence="5" id="KW-1185">Reference proteome</keyword>
<dbReference type="RefSeq" id="WP_014981111.1">
    <property type="nucleotide sequence ID" value="NC_018681.1"/>
</dbReference>
<feature type="domain" description="HTH merR-type" evidence="3">
    <location>
        <begin position="1"/>
        <end position="74"/>
    </location>
</feature>
<evidence type="ECO:0000256" key="1">
    <source>
        <dbReference type="ARBA" id="ARBA00023125"/>
    </source>
</evidence>
<dbReference type="InterPro" id="IPR009061">
    <property type="entry name" value="DNA-bd_dom_put_sf"/>
</dbReference>
<dbReference type="eggNOG" id="COG0789">
    <property type="taxonomic scope" value="Bacteria"/>
</dbReference>
<accession>K0ELC5</accession>
<dbReference type="InterPro" id="IPR047057">
    <property type="entry name" value="MerR_fam"/>
</dbReference>
<dbReference type="EMBL" id="CP003876">
    <property type="protein sequence ID" value="AFT98246.1"/>
    <property type="molecule type" value="Genomic_DNA"/>
</dbReference>
<dbReference type="SUPFAM" id="SSF55136">
    <property type="entry name" value="Probable bacterial effector-binding domain"/>
    <property type="match status" value="1"/>
</dbReference>
<dbReference type="InterPro" id="IPR029442">
    <property type="entry name" value="GyrI-like"/>
</dbReference>
<feature type="coiled-coil region" evidence="2">
    <location>
        <begin position="74"/>
        <end position="108"/>
    </location>
</feature>
<dbReference type="HOGENOM" id="CLU_065103_2_2_11"/>
<dbReference type="GO" id="GO:0003700">
    <property type="term" value="F:DNA-binding transcription factor activity"/>
    <property type="evidence" value="ECO:0007669"/>
    <property type="project" value="InterPro"/>
</dbReference>
<gene>
    <name evidence="4" type="ORF">O3I_001420</name>
</gene>
<dbReference type="PANTHER" id="PTHR30204">
    <property type="entry name" value="REDOX-CYCLING DRUG-SENSING TRANSCRIPTIONAL ACTIVATOR SOXR"/>
    <property type="match status" value="1"/>
</dbReference>
<dbReference type="Gene3D" id="1.10.1660.10">
    <property type="match status" value="1"/>
</dbReference>
<dbReference type="SMART" id="SM00422">
    <property type="entry name" value="HTH_MERR"/>
    <property type="match status" value="1"/>
</dbReference>
<dbReference type="Gene3D" id="3.20.80.10">
    <property type="entry name" value="Regulatory factor, effector binding domain"/>
    <property type="match status" value="1"/>
</dbReference>
<keyword evidence="1" id="KW-0238">DNA-binding</keyword>
<evidence type="ECO:0000313" key="5">
    <source>
        <dbReference type="Proteomes" id="UP000006304"/>
    </source>
</evidence>
<dbReference type="Pfam" id="PF06445">
    <property type="entry name" value="GyrI-like"/>
    <property type="match status" value="1"/>
</dbReference>
<dbReference type="GO" id="GO:0003677">
    <property type="term" value="F:DNA binding"/>
    <property type="evidence" value="ECO:0007669"/>
    <property type="project" value="UniProtKB-KW"/>
</dbReference>
<dbReference type="CDD" id="cd01107">
    <property type="entry name" value="HTH_BmrR"/>
    <property type="match status" value="1"/>
</dbReference>
<evidence type="ECO:0000256" key="2">
    <source>
        <dbReference type="SAM" id="Coils"/>
    </source>
</evidence>
<dbReference type="PROSITE" id="PS50937">
    <property type="entry name" value="HTH_MERR_2"/>
    <property type="match status" value="1"/>
</dbReference>
<protein>
    <submittedName>
        <fullName evidence="4">Transcriptional regulator</fullName>
    </submittedName>
</protein>
<reference evidence="4 5" key="1">
    <citation type="journal article" date="2012" name="J. Bacteriol.">
        <title>Complete genome sequence of Nocardia brasiliensis HUJEG-1.</title>
        <authorList>
            <person name="Vera-Cabrera L."/>
            <person name="Ortiz-Lopez R."/>
            <person name="Elizondo-Gonzalez R."/>
            <person name="Perez-Maya A.A."/>
            <person name="Ocampo-Candiani J."/>
        </authorList>
    </citation>
    <scope>NUCLEOTIDE SEQUENCE [LARGE SCALE GENOMIC DNA]</scope>
    <source>
        <strain evidence="5">ATCC 700358</strain>
    </source>
</reference>
<dbReference type="STRING" id="1133849.O3I_001420"/>
<dbReference type="SUPFAM" id="SSF46955">
    <property type="entry name" value="Putative DNA-binding domain"/>
    <property type="match status" value="1"/>
</dbReference>
<dbReference type="Proteomes" id="UP000006304">
    <property type="component" value="Chromosome"/>
</dbReference>
<name>K0ELC5_NOCB7</name>
<proteinExistence type="predicted"/>
<dbReference type="SMART" id="SM00871">
    <property type="entry name" value="AraC_E_bind"/>
    <property type="match status" value="1"/>
</dbReference>
<dbReference type="PANTHER" id="PTHR30204:SF97">
    <property type="entry name" value="MERR FAMILY REGULATORY PROTEIN"/>
    <property type="match status" value="1"/>
</dbReference>